<dbReference type="EMBL" id="JACEIP010000021">
    <property type="protein sequence ID" value="MBA4543785.1"/>
    <property type="molecule type" value="Genomic_DNA"/>
</dbReference>
<gene>
    <name evidence="1" type="ORF">H1164_12880</name>
</gene>
<name>A0A7W1XBW0_9BACL</name>
<dbReference type="OrthoDB" id="2991153at2"/>
<proteinExistence type="predicted"/>
<dbReference type="RefSeq" id="WP_033099917.1">
    <property type="nucleotide sequence ID" value="NZ_JACEIP010000021.1"/>
</dbReference>
<accession>A0A7W1XBW0</accession>
<organism evidence="1 2">
    <name type="scientific">Thermoactinomyces daqus</name>
    <dbReference type="NCBI Taxonomy" id="1329516"/>
    <lineage>
        <taxon>Bacteria</taxon>
        <taxon>Bacillati</taxon>
        <taxon>Bacillota</taxon>
        <taxon>Bacilli</taxon>
        <taxon>Bacillales</taxon>
        <taxon>Thermoactinomycetaceae</taxon>
        <taxon>Thermoactinomyces</taxon>
    </lineage>
</organism>
<evidence type="ECO:0000313" key="2">
    <source>
        <dbReference type="Proteomes" id="UP000530514"/>
    </source>
</evidence>
<evidence type="ECO:0000313" key="1">
    <source>
        <dbReference type="EMBL" id="MBA4543785.1"/>
    </source>
</evidence>
<keyword evidence="2" id="KW-1185">Reference proteome</keyword>
<comment type="caution">
    <text evidence="1">The sequence shown here is derived from an EMBL/GenBank/DDBJ whole genome shotgun (WGS) entry which is preliminary data.</text>
</comment>
<dbReference type="AlphaFoldDB" id="A0A7W1XBW0"/>
<dbReference type="Proteomes" id="UP000530514">
    <property type="component" value="Unassembled WGS sequence"/>
</dbReference>
<reference evidence="1 2" key="1">
    <citation type="submission" date="2020-07" db="EMBL/GenBank/DDBJ databases">
        <authorList>
            <person name="Feng H."/>
        </authorList>
    </citation>
    <scope>NUCLEOTIDE SEQUENCE [LARGE SCALE GENOMIC DNA]</scope>
    <source>
        <strain evidence="2">s-11</strain>
    </source>
</reference>
<protein>
    <submittedName>
        <fullName evidence="1">Uncharacterized protein</fullName>
    </submittedName>
</protein>
<sequence>MTVKMREALPGHLLYDLYDDAEMTIHYLIDSYEEWKQNWRQVPLKVTEALEAVGARFRHDQHLIEKRRREILMELKQHFPEVWQYFHPNGEFSRYHWDYARSAFWCRLRFKQIGSAGEEGDLEY</sequence>